<evidence type="ECO:0000313" key="2">
    <source>
        <dbReference type="EMBL" id="MFC5379409.1"/>
    </source>
</evidence>
<dbReference type="InterPro" id="IPR036249">
    <property type="entry name" value="Thioredoxin-like_sf"/>
</dbReference>
<proteinExistence type="predicted"/>
<dbReference type="InterPro" id="IPR008928">
    <property type="entry name" value="6-hairpin_glycosidase_sf"/>
</dbReference>
<dbReference type="Pfam" id="PF03190">
    <property type="entry name" value="Thioredox_DsbH"/>
    <property type="match status" value="1"/>
</dbReference>
<reference evidence="3" key="1">
    <citation type="journal article" date="2019" name="Int. J. Syst. Evol. Microbiol.">
        <title>The Global Catalogue of Microorganisms (GCM) 10K type strain sequencing project: providing services to taxonomists for standard genome sequencing and annotation.</title>
        <authorList>
            <consortium name="The Broad Institute Genomics Platform"/>
            <consortium name="The Broad Institute Genome Sequencing Center for Infectious Disease"/>
            <person name="Wu L."/>
            <person name="Ma J."/>
        </authorList>
    </citation>
    <scope>NUCLEOTIDE SEQUENCE [LARGE SCALE GENOMIC DNA]</scope>
    <source>
        <strain evidence="3">CCUG 43114</strain>
    </source>
</reference>
<comment type="caution">
    <text evidence="2">The sequence shown here is derived from an EMBL/GenBank/DDBJ whole genome shotgun (WGS) entry which is preliminary data.</text>
</comment>
<dbReference type="InterPro" id="IPR024705">
    <property type="entry name" value="Ssp411"/>
</dbReference>
<evidence type="ECO:0000313" key="3">
    <source>
        <dbReference type="Proteomes" id="UP001596122"/>
    </source>
</evidence>
<dbReference type="Proteomes" id="UP001596122">
    <property type="component" value="Unassembled WGS sequence"/>
</dbReference>
<dbReference type="Gene3D" id="3.40.30.10">
    <property type="entry name" value="Glutaredoxin"/>
    <property type="match status" value="1"/>
</dbReference>
<accession>A0ABW0GIE7</accession>
<dbReference type="SUPFAM" id="SSF48208">
    <property type="entry name" value="Six-hairpin glycosidases"/>
    <property type="match status" value="1"/>
</dbReference>
<name>A0ABW0GIE7_9MICO</name>
<dbReference type="RefSeq" id="WP_340266427.1">
    <property type="nucleotide sequence ID" value="NZ_JBBEOG010000001.1"/>
</dbReference>
<dbReference type="PIRSF" id="PIRSF006402">
    <property type="entry name" value="UCP006402_thioredoxin"/>
    <property type="match status" value="1"/>
</dbReference>
<sequence length="730" mass="76827">MPNRLAGSTSPYLLQHADNPVDWWEWGPEAFEEARRRDVPVLVSVGYAACHWCHVMAAESFEDDATAGLVNDGFVAVKVDREERPDVDAVYMRATTALTRHGGWPMTVFTTPDGRPFHAGTYFPPDPRPGMPSFTQVLDAVGDAWQQRRDQVEATADRLARAIGGEGAAPVAGVDVPTAGEPLLPEGLLRDVVTGLLADEDTVHGGFGGAPKFPPSAVLAFLLVCGDDDGYDLAARTLRAMARSGMYDQVEGGFARYAVDAGWVVPHFEKMLYDNAQLARVYARWSATTTDPADAATGLRVAVETCTWLLERLGTADGGLASALDADTPAPAPGADLDALGLTGLPESGLPGTSHGVEGLTYVWTPASLVAAAGEDDGRWAADALGVSEHGSFEGGTSTLRLTRDLWDERTRPAGVPPREGDPARWERVRARLREVRSRRPQPARDDKVVAAWNGLAVAALAETGLLAGRPDLVAAARRVATVVLARHGVEGDDGLLRLRRVSRDGTVGAHAGVLEDYGDLAAGLLALHGVDGDPQWADAARRLVRTALARFVDPATASWQDIATDEADPALARALGGRAALSDPADNAHPSGPSAATGACLHVAALFGDRDARAAAERALRGAVPLMAQAPRFAGWWLHVAAAALDGPREVAVVGPSAGGARGRLQRTALSSRAPGLVLSVGEDGAEGPPLLADRTARDGRATAYVCRGFVCDAPTDDVHVLARQLARA</sequence>
<dbReference type="PANTHER" id="PTHR42899">
    <property type="entry name" value="SPERMATOGENESIS-ASSOCIATED PROTEIN 20"/>
    <property type="match status" value="1"/>
</dbReference>
<dbReference type="InterPro" id="IPR004879">
    <property type="entry name" value="Ssp411-like_TRX"/>
</dbReference>
<organism evidence="2 3">
    <name type="scientific">Aquipuribacter nitratireducens</name>
    <dbReference type="NCBI Taxonomy" id="650104"/>
    <lineage>
        <taxon>Bacteria</taxon>
        <taxon>Bacillati</taxon>
        <taxon>Actinomycetota</taxon>
        <taxon>Actinomycetes</taxon>
        <taxon>Micrococcales</taxon>
        <taxon>Intrasporangiaceae</taxon>
        <taxon>Aquipuribacter</taxon>
    </lineage>
</organism>
<gene>
    <name evidence="2" type="ORF">ACFPJ6_01265</name>
</gene>
<evidence type="ECO:0000259" key="1">
    <source>
        <dbReference type="Pfam" id="PF03190"/>
    </source>
</evidence>
<dbReference type="CDD" id="cd02955">
    <property type="entry name" value="SSP411"/>
    <property type="match status" value="1"/>
</dbReference>
<protein>
    <submittedName>
        <fullName evidence="2">Thioredoxin domain-containing protein</fullName>
    </submittedName>
</protein>
<dbReference type="PANTHER" id="PTHR42899:SF1">
    <property type="entry name" value="SPERMATOGENESIS-ASSOCIATED PROTEIN 20"/>
    <property type="match status" value="1"/>
</dbReference>
<dbReference type="EMBL" id="JBHSLD010000001">
    <property type="protein sequence ID" value="MFC5379409.1"/>
    <property type="molecule type" value="Genomic_DNA"/>
</dbReference>
<dbReference type="SUPFAM" id="SSF52833">
    <property type="entry name" value="Thioredoxin-like"/>
    <property type="match status" value="1"/>
</dbReference>
<feature type="domain" description="Spermatogenesis-associated protein 20-like TRX" evidence="1">
    <location>
        <begin position="3"/>
        <end position="163"/>
    </location>
</feature>
<keyword evidence="3" id="KW-1185">Reference proteome</keyword>